<sequence>MVPAPIIRTLGKNGPKIPALGYGLMLIGAPAYGAVPQDKDRFAILDKALELGATFWDTSDLYGDNEHLLKQWFQQTGKRDQIFLATKFGYVNGKEGKSMQFQYDTSYKYTKKACQASLDAMGTDYIDLYYVHQVDNVTPIEETMRALAELQAFRNYSEGKIKHIGLSMISSATLRRAVTIAPVAAVQPEYSLFGREIEGPEGTDLLATCRELGVAVVCATPLGRGLLASDFGSKVEDATDPSDLRAKVMPRFLAEKRAHNASVVAKIREFAAEREGCSVLQLALAWLLKQGDDIFVIPGTRRVKYLEENWAANWIELSDEEEKELRQLAETSELAGEALPEQFMDHKFKDTKELSS</sequence>
<protein>
    <submittedName>
        <fullName evidence="3">Aldo-keto reductase</fullName>
    </submittedName>
</protein>
<dbReference type="InterPro" id="IPR023210">
    <property type="entry name" value="NADP_OxRdtase_dom"/>
</dbReference>
<name>A0ABR1WEI7_9PEZI</name>
<evidence type="ECO:0000313" key="4">
    <source>
        <dbReference type="Proteomes" id="UP001433268"/>
    </source>
</evidence>
<accession>A0ABR1WEI7</accession>
<dbReference type="Gene3D" id="3.20.20.100">
    <property type="entry name" value="NADP-dependent oxidoreductase domain"/>
    <property type="match status" value="1"/>
</dbReference>
<dbReference type="PANTHER" id="PTHR43625">
    <property type="entry name" value="AFLATOXIN B1 ALDEHYDE REDUCTASE"/>
    <property type="match status" value="1"/>
</dbReference>
<proteinExistence type="predicted"/>
<dbReference type="GeneID" id="92046109"/>
<keyword evidence="1" id="KW-0560">Oxidoreductase</keyword>
<organism evidence="3 4">
    <name type="scientific">Apiospora hydei</name>
    <dbReference type="NCBI Taxonomy" id="1337664"/>
    <lineage>
        <taxon>Eukaryota</taxon>
        <taxon>Fungi</taxon>
        <taxon>Dikarya</taxon>
        <taxon>Ascomycota</taxon>
        <taxon>Pezizomycotina</taxon>
        <taxon>Sordariomycetes</taxon>
        <taxon>Xylariomycetidae</taxon>
        <taxon>Amphisphaeriales</taxon>
        <taxon>Apiosporaceae</taxon>
        <taxon>Apiospora</taxon>
    </lineage>
</organism>
<dbReference type="RefSeq" id="XP_066668391.1">
    <property type="nucleotide sequence ID" value="XM_066813049.1"/>
</dbReference>
<dbReference type="EMBL" id="JAQQWN010000006">
    <property type="protein sequence ID" value="KAK8080916.1"/>
    <property type="molecule type" value="Genomic_DNA"/>
</dbReference>
<evidence type="ECO:0000313" key="3">
    <source>
        <dbReference type="EMBL" id="KAK8080916.1"/>
    </source>
</evidence>
<dbReference type="Proteomes" id="UP001433268">
    <property type="component" value="Unassembled WGS sequence"/>
</dbReference>
<feature type="domain" description="NADP-dependent oxidoreductase" evidence="2">
    <location>
        <begin position="20"/>
        <end position="329"/>
    </location>
</feature>
<dbReference type="PANTHER" id="PTHR43625:SF40">
    <property type="entry name" value="ALDO-KETO REDUCTASE YAKC [NADP(+)]"/>
    <property type="match status" value="1"/>
</dbReference>
<dbReference type="InterPro" id="IPR036812">
    <property type="entry name" value="NAD(P)_OxRdtase_dom_sf"/>
</dbReference>
<gene>
    <name evidence="3" type="ORF">PG997_008734</name>
</gene>
<keyword evidence="4" id="KW-1185">Reference proteome</keyword>
<dbReference type="Pfam" id="PF00248">
    <property type="entry name" value="Aldo_ket_red"/>
    <property type="match status" value="1"/>
</dbReference>
<comment type="caution">
    <text evidence="3">The sequence shown here is derived from an EMBL/GenBank/DDBJ whole genome shotgun (WGS) entry which is preliminary data.</text>
</comment>
<evidence type="ECO:0000256" key="1">
    <source>
        <dbReference type="ARBA" id="ARBA00023002"/>
    </source>
</evidence>
<evidence type="ECO:0000259" key="2">
    <source>
        <dbReference type="Pfam" id="PF00248"/>
    </source>
</evidence>
<dbReference type="InterPro" id="IPR050791">
    <property type="entry name" value="Aldo-Keto_reductase"/>
</dbReference>
<dbReference type="SUPFAM" id="SSF51430">
    <property type="entry name" value="NAD(P)-linked oxidoreductase"/>
    <property type="match status" value="1"/>
</dbReference>
<reference evidence="3 4" key="1">
    <citation type="submission" date="2023-01" db="EMBL/GenBank/DDBJ databases">
        <title>Analysis of 21 Apiospora genomes using comparative genomics revels a genus with tremendous synthesis potential of carbohydrate active enzymes and secondary metabolites.</title>
        <authorList>
            <person name="Sorensen T."/>
        </authorList>
    </citation>
    <scope>NUCLEOTIDE SEQUENCE [LARGE SCALE GENOMIC DNA]</scope>
    <source>
        <strain evidence="3 4">CBS 114990</strain>
    </source>
</reference>